<dbReference type="GO" id="GO:0042128">
    <property type="term" value="P:nitrate assimilation"/>
    <property type="evidence" value="ECO:0007669"/>
    <property type="project" value="UniProtKB-KW"/>
</dbReference>
<dbReference type="HOGENOM" id="CLU_001265_14_0_9"/>
<dbReference type="InterPro" id="IPR044772">
    <property type="entry name" value="NO3_transporter"/>
</dbReference>
<organism evidence="10 11">
    <name type="scientific">Paenibacillus mucilaginosus (strain KNP414)</name>
    <dbReference type="NCBI Taxonomy" id="1036673"/>
    <lineage>
        <taxon>Bacteria</taxon>
        <taxon>Bacillati</taxon>
        <taxon>Bacillota</taxon>
        <taxon>Bacilli</taxon>
        <taxon>Bacillales</taxon>
        <taxon>Paenibacillaceae</taxon>
        <taxon>Paenibacillus</taxon>
    </lineage>
</organism>
<keyword evidence="6" id="KW-0534">Nitrate assimilation</keyword>
<dbReference type="PATRIC" id="fig|1036673.3.peg.756"/>
<feature type="transmembrane region" description="Helical" evidence="8">
    <location>
        <begin position="341"/>
        <end position="359"/>
    </location>
</feature>
<dbReference type="InterPro" id="IPR011701">
    <property type="entry name" value="MFS"/>
</dbReference>
<feature type="transmembrane region" description="Helical" evidence="8">
    <location>
        <begin position="279"/>
        <end position="299"/>
    </location>
</feature>
<feature type="transmembrane region" description="Helical" evidence="8">
    <location>
        <begin position="217"/>
        <end position="243"/>
    </location>
</feature>
<evidence type="ECO:0000256" key="6">
    <source>
        <dbReference type="ARBA" id="ARBA00023063"/>
    </source>
</evidence>
<sequence length="377" mass="39776">MASSFMVWNVFSPIAGSLREAFGLTALQQSVLVAAPVLLGSVMRFPMGIFTDRFGGRRVFTSLLLFLVLPLLLTPFVSSYATLLLSAFLLGMAGTAFSVSMTYVSKWYPPQKQGLVLGLAGLGNLGVAMSSFLVPLVYRQYGLPGVFYGLAGLILVTAALFRWGAGELPLPEKKQTVQESLKVLRFRSTWLLSLFYFLTFGGFVAFSVYLPTLLKELFGMAAADAGLATAGFVAAATFIRPLGGYLADRIGSRQVLLGVFIGIAGAALLLAFSLKDFRIFAAGCLLAGLCFGLGNGAVFKMVPEIAPGHTGAVTGVVGAAGGVGGFFPPIVLGLLRDSGGTYMPGFVLLALFACICLWLNGAGRRMKEREPAKVSAA</sequence>
<feature type="domain" description="Major facilitator superfamily (MFS) profile" evidence="9">
    <location>
        <begin position="1"/>
        <end position="368"/>
    </location>
</feature>
<keyword evidence="5 8" id="KW-1133">Transmembrane helix</keyword>
<feature type="transmembrane region" description="Helical" evidence="8">
    <location>
        <begin position="83"/>
        <end position="103"/>
    </location>
</feature>
<evidence type="ECO:0000256" key="8">
    <source>
        <dbReference type="SAM" id="Phobius"/>
    </source>
</evidence>
<name>F8F4P8_PAEMK</name>
<evidence type="ECO:0000256" key="7">
    <source>
        <dbReference type="ARBA" id="ARBA00023136"/>
    </source>
</evidence>
<accession>F8F4P8</accession>
<dbReference type="Pfam" id="PF07690">
    <property type="entry name" value="MFS_1"/>
    <property type="match status" value="1"/>
</dbReference>
<feature type="transmembrane region" description="Helical" evidence="8">
    <location>
        <begin position="255"/>
        <end position="273"/>
    </location>
</feature>
<evidence type="ECO:0000256" key="5">
    <source>
        <dbReference type="ARBA" id="ARBA00022989"/>
    </source>
</evidence>
<feature type="transmembrane region" description="Helical" evidence="8">
    <location>
        <begin position="190"/>
        <end position="211"/>
    </location>
</feature>
<evidence type="ECO:0000259" key="9">
    <source>
        <dbReference type="PROSITE" id="PS50850"/>
    </source>
</evidence>
<proteinExistence type="inferred from homology"/>
<dbReference type="PROSITE" id="PS50850">
    <property type="entry name" value="MFS"/>
    <property type="match status" value="1"/>
</dbReference>
<reference evidence="10 11" key="2">
    <citation type="journal article" date="2013" name="Genome Announc.">
        <title>Genome Sequence of Growth-Improving Paenibacillus mucilaginosus Strain KNP414.</title>
        <authorList>
            <person name="Lu J.J."/>
            <person name="Wang J.F."/>
            <person name="Hu X.F."/>
        </authorList>
    </citation>
    <scope>NUCLEOTIDE SEQUENCE [LARGE SCALE GENOMIC DNA]</scope>
    <source>
        <strain evidence="10 11">KNP414</strain>
    </source>
</reference>
<gene>
    <name evidence="10" type="ordered locus">KNP414_00850</name>
</gene>
<dbReference type="InterPro" id="IPR036259">
    <property type="entry name" value="MFS_trans_sf"/>
</dbReference>
<keyword evidence="7 8" id="KW-0472">Membrane</keyword>
<keyword evidence="4 8" id="KW-0812">Transmembrane</keyword>
<dbReference type="KEGG" id="pms:KNP414_00850"/>
<dbReference type="Proteomes" id="UP000006620">
    <property type="component" value="Chromosome"/>
</dbReference>
<evidence type="ECO:0000313" key="11">
    <source>
        <dbReference type="Proteomes" id="UP000006620"/>
    </source>
</evidence>
<dbReference type="GO" id="GO:0015112">
    <property type="term" value="F:nitrate transmembrane transporter activity"/>
    <property type="evidence" value="ECO:0007669"/>
    <property type="project" value="InterPro"/>
</dbReference>
<evidence type="ECO:0000256" key="4">
    <source>
        <dbReference type="ARBA" id="ARBA00022692"/>
    </source>
</evidence>
<keyword evidence="3" id="KW-0813">Transport</keyword>
<dbReference type="PANTHER" id="PTHR23515">
    <property type="entry name" value="HIGH-AFFINITY NITRATE TRANSPORTER 2.3"/>
    <property type="match status" value="1"/>
</dbReference>
<reference evidence="11" key="1">
    <citation type="submission" date="2011-06" db="EMBL/GenBank/DDBJ databases">
        <title>Complete genome sequence of Paenibacillus mucilaginosus KNP414.</title>
        <authorList>
            <person name="Wang J."/>
            <person name="Hu S."/>
            <person name="Hu X."/>
            <person name="Zhang B."/>
            <person name="Dong D."/>
            <person name="Zhang S."/>
            <person name="Zhao K."/>
            <person name="Wu D."/>
        </authorList>
    </citation>
    <scope>NUCLEOTIDE SEQUENCE [LARGE SCALE GENOMIC DNA]</scope>
    <source>
        <strain evidence="11">KNP414</strain>
    </source>
</reference>
<dbReference type="AlphaFoldDB" id="F8F4P8"/>
<dbReference type="EMBL" id="CP002869">
    <property type="protein sequence ID" value="AEI39440.1"/>
    <property type="molecule type" value="Genomic_DNA"/>
</dbReference>
<dbReference type="SUPFAM" id="SSF103473">
    <property type="entry name" value="MFS general substrate transporter"/>
    <property type="match status" value="1"/>
</dbReference>
<feature type="transmembrane region" description="Helical" evidence="8">
    <location>
        <begin position="59"/>
        <end position="77"/>
    </location>
</feature>
<evidence type="ECO:0000256" key="3">
    <source>
        <dbReference type="ARBA" id="ARBA00022448"/>
    </source>
</evidence>
<evidence type="ECO:0000256" key="2">
    <source>
        <dbReference type="ARBA" id="ARBA00008432"/>
    </source>
</evidence>
<evidence type="ECO:0000256" key="1">
    <source>
        <dbReference type="ARBA" id="ARBA00004651"/>
    </source>
</evidence>
<comment type="subcellular location">
    <subcellularLocation>
        <location evidence="1">Cell membrane</location>
        <topology evidence="1">Multi-pass membrane protein</topology>
    </subcellularLocation>
</comment>
<dbReference type="GO" id="GO:0005886">
    <property type="term" value="C:plasma membrane"/>
    <property type="evidence" value="ECO:0007669"/>
    <property type="project" value="UniProtKB-SubCell"/>
</dbReference>
<feature type="transmembrane region" description="Helical" evidence="8">
    <location>
        <begin position="26"/>
        <end position="47"/>
    </location>
</feature>
<protein>
    <submittedName>
        <fullName evidence="10">Nitrate/nitrite extrusion protein</fullName>
    </submittedName>
</protein>
<feature type="transmembrane region" description="Helical" evidence="8">
    <location>
        <begin position="146"/>
        <end position="165"/>
    </location>
</feature>
<dbReference type="InterPro" id="IPR020846">
    <property type="entry name" value="MFS_dom"/>
</dbReference>
<feature type="transmembrane region" description="Helical" evidence="8">
    <location>
        <begin position="311"/>
        <end position="335"/>
    </location>
</feature>
<evidence type="ECO:0000313" key="10">
    <source>
        <dbReference type="EMBL" id="AEI39440.1"/>
    </source>
</evidence>
<comment type="similarity">
    <text evidence="2">Belongs to the major facilitator superfamily. Nitrate/nitrite porter (TC 2.A.1.8) family.</text>
</comment>
<feature type="transmembrane region" description="Helical" evidence="8">
    <location>
        <begin position="115"/>
        <end position="134"/>
    </location>
</feature>
<dbReference type="Gene3D" id="1.20.1250.20">
    <property type="entry name" value="MFS general substrate transporter like domains"/>
    <property type="match status" value="2"/>
</dbReference>